<dbReference type="EMBL" id="BMDY01000001">
    <property type="protein sequence ID" value="GGA93079.1"/>
    <property type="molecule type" value="Genomic_DNA"/>
</dbReference>
<keyword evidence="8" id="KW-0175">Coiled coil</keyword>
<dbReference type="Pfam" id="PF02833">
    <property type="entry name" value="DHHA2"/>
    <property type="match status" value="1"/>
</dbReference>
<dbReference type="InterPro" id="IPR038222">
    <property type="entry name" value="DHHA2_dom_sf"/>
</dbReference>
<dbReference type="Gene3D" id="3.10.310.20">
    <property type="entry name" value="DHHA2 domain"/>
    <property type="match status" value="1"/>
</dbReference>
<evidence type="ECO:0000256" key="5">
    <source>
        <dbReference type="ARBA" id="ARBA00023211"/>
    </source>
</evidence>
<dbReference type="Proteomes" id="UP000651977">
    <property type="component" value="Unassembled WGS sequence"/>
</dbReference>
<evidence type="ECO:0000313" key="11">
    <source>
        <dbReference type="Proteomes" id="UP000651977"/>
    </source>
</evidence>
<dbReference type="PANTHER" id="PTHR12112">
    <property type="entry name" value="BNIP - RELATED"/>
    <property type="match status" value="1"/>
</dbReference>
<keyword evidence="3" id="KW-0479">Metal-binding</keyword>
<evidence type="ECO:0000259" key="9">
    <source>
        <dbReference type="SMART" id="SM01131"/>
    </source>
</evidence>
<accession>A0ABQ1HWV5</accession>
<dbReference type="InterPro" id="IPR038763">
    <property type="entry name" value="DHH_sf"/>
</dbReference>
<feature type="domain" description="DHHA2" evidence="9">
    <location>
        <begin position="177"/>
        <end position="303"/>
    </location>
</feature>
<feature type="coiled-coil region" evidence="8">
    <location>
        <begin position="220"/>
        <end position="247"/>
    </location>
</feature>
<keyword evidence="4" id="KW-0378">Hydrolase</keyword>
<name>A0ABQ1HWV5_9ALTE</name>
<protein>
    <recommendedName>
        <fullName evidence="2">inorganic diphosphatase</fullName>
        <ecNumber evidence="2">3.6.1.1</ecNumber>
    </recommendedName>
    <alternativeName>
        <fullName evidence="6">Pyrophosphate phospho-hydrolase</fullName>
    </alternativeName>
</protein>
<dbReference type="EC" id="3.6.1.1" evidence="2"/>
<dbReference type="SUPFAM" id="SSF64182">
    <property type="entry name" value="DHH phosphoesterases"/>
    <property type="match status" value="1"/>
</dbReference>
<evidence type="ECO:0000256" key="3">
    <source>
        <dbReference type="ARBA" id="ARBA00022723"/>
    </source>
</evidence>
<evidence type="ECO:0000256" key="8">
    <source>
        <dbReference type="SAM" id="Coils"/>
    </source>
</evidence>
<evidence type="ECO:0000256" key="7">
    <source>
        <dbReference type="ARBA" id="ARBA00047820"/>
    </source>
</evidence>
<evidence type="ECO:0000313" key="10">
    <source>
        <dbReference type="EMBL" id="GGA93079.1"/>
    </source>
</evidence>
<dbReference type="Pfam" id="PF01368">
    <property type="entry name" value="DHH"/>
    <property type="match status" value="1"/>
</dbReference>
<dbReference type="InterPro" id="IPR004097">
    <property type="entry name" value="DHHA2"/>
</dbReference>
<evidence type="ECO:0000256" key="1">
    <source>
        <dbReference type="ARBA" id="ARBA00001936"/>
    </source>
</evidence>
<sequence length="306" mass="32814">MLVLGHTNPDCDSIAGAISLAELLTKQGTPATAVAQGEPNPEAQFLLDKIGFSAPEIRTEIAGEDVWLIDYSDWGQAPKDAKKANIRGIVDHHKLGDITTAEPLECWIRPVGCSCTIVYSMYKAANITPSKEAATLMLGAILSDTVKFNSPTFTPVDRETAEALAEIAGVADIDAFADEQFAAKSNVDAVPADELVLRDQKVYEINGKQFAIAQLELTSVKPVLARLDELEQALQALKQANNYHTALVLLTDITTLNSTGLICSDEAELVAKTLGGSIEGSVIDLPGVVSRKKQVMPPLQREFDVA</sequence>
<evidence type="ECO:0000256" key="6">
    <source>
        <dbReference type="ARBA" id="ARBA00032535"/>
    </source>
</evidence>
<reference evidence="11" key="1">
    <citation type="journal article" date="2019" name="Int. J. Syst. Evol. Microbiol.">
        <title>The Global Catalogue of Microorganisms (GCM) 10K type strain sequencing project: providing services to taxonomists for standard genome sequencing and annotation.</title>
        <authorList>
            <consortium name="The Broad Institute Genomics Platform"/>
            <consortium name="The Broad Institute Genome Sequencing Center for Infectious Disease"/>
            <person name="Wu L."/>
            <person name="Ma J."/>
        </authorList>
    </citation>
    <scope>NUCLEOTIDE SEQUENCE [LARGE SCALE GENOMIC DNA]</scope>
    <source>
        <strain evidence="11">CGMCC 1.10131</strain>
    </source>
</reference>
<comment type="cofactor">
    <cofactor evidence="1">
        <name>Mn(2+)</name>
        <dbReference type="ChEBI" id="CHEBI:29035"/>
    </cofactor>
</comment>
<dbReference type="SMART" id="SM01131">
    <property type="entry name" value="DHHA2"/>
    <property type="match status" value="1"/>
</dbReference>
<comment type="catalytic activity">
    <reaction evidence="7">
        <text>diphosphate + H2O = 2 phosphate + H(+)</text>
        <dbReference type="Rhea" id="RHEA:24576"/>
        <dbReference type="ChEBI" id="CHEBI:15377"/>
        <dbReference type="ChEBI" id="CHEBI:15378"/>
        <dbReference type="ChEBI" id="CHEBI:33019"/>
        <dbReference type="ChEBI" id="CHEBI:43474"/>
        <dbReference type="EC" id="3.6.1.1"/>
    </reaction>
</comment>
<dbReference type="NCBIfam" id="NF003877">
    <property type="entry name" value="PRK05427.1"/>
    <property type="match status" value="1"/>
</dbReference>
<evidence type="ECO:0000256" key="4">
    <source>
        <dbReference type="ARBA" id="ARBA00022801"/>
    </source>
</evidence>
<dbReference type="Gene3D" id="3.90.1640.10">
    <property type="entry name" value="inorganic pyrophosphatase (n-terminal core)"/>
    <property type="match status" value="1"/>
</dbReference>
<keyword evidence="5" id="KW-0464">Manganese</keyword>
<dbReference type="RefSeq" id="WP_055731824.1">
    <property type="nucleotide sequence ID" value="NZ_BMDY01000001.1"/>
</dbReference>
<dbReference type="InterPro" id="IPR001667">
    <property type="entry name" value="DDH_dom"/>
</dbReference>
<comment type="caution">
    <text evidence="10">The sequence shown here is derived from an EMBL/GenBank/DDBJ whole genome shotgun (WGS) entry which is preliminary data.</text>
</comment>
<gene>
    <name evidence="10" type="primary">ppaC</name>
    <name evidence="10" type="ORF">GCM10007414_02170</name>
</gene>
<dbReference type="PANTHER" id="PTHR12112:SF22">
    <property type="entry name" value="MANGANESE-DEPENDENT INORGANIC PYROPHOSPHATASE-RELATED"/>
    <property type="match status" value="1"/>
</dbReference>
<organism evidence="10 11">
    <name type="scientific">Agarivorans gilvus</name>
    <dbReference type="NCBI Taxonomy" id="680279"/>
    <lineage>
        <taxon>Bacteria</taxon>
        <taxon>Pseudomonadati</taxon>
        <taxon>Pseudomonadota</taxon>
        <taxon>Gammaproteobacteria</taxon>
        <taxon>Alteromonadales</taxon>
        <taxon>Alteromonadaceae</taxon>
        <taxon>Agarivorans</taxon>
    </lineage>
</organism>
<proteinExistence type="predicted"/>
<keyword evidence="11" id="KW-1185">Reference proteome</keyword>
<evidence type="ECO:0000256" key="2">
    <source>
        <dbReference type="ARBA" id="ARBA00012146"/>
    </source>
</evidence>